<evidence type="ECO:0000256" key="2">
    <source>
        <dbReference type="ARBA" id="ARBA00008432"/>
    </source>
</evidence>
<dbReference type="Gene3D" id="1.20.1250.20">
    <property type="entry name" value="MFS general substrate transporter like domains"/>
    <property type="match status" value="2"/>
</dbReference>
<feature type="transmembrane region" description="Helical" evidence="8">
    <location>
        <begin position="371"/>
        <end position="389"/>
    </location>
</feature>
<dbReference type="PANTHER" id="PTHR23515">
    <property type="entry name" value="HIGH-AFFINITY NITRATE TRANSPORTER 2.3"/>
    <property type="match status" value="1"/>
</dbReference>
<feature type="transmembrane region" description="Helical" evidence="8">
    <location>
        <begin position="305"/>
        <end position="329"/>
    </location>
</feature>
<dbReference type="NCBIfam" id="TIGR00886">
    <property type="entry name" value="2A0108"/>
    <property type="match status" value="1"/>
</dbReference>
<dbReference type="InterPro" id="IPR004737">
    <property type="entry name" value="NO3_transporter_NarK/NarU-like"/>
</dbReference>
<dbReference type="PROSITE" id="PS50850">
    <property type="entry name" value="MFS"/>
    <property type="match status" value="1"/>
</dbReference>
<evidence type="ECO:0000256" key="7">
    <source>
        <dbReference type="ARBA" id="ARBA00023136"/>
    </source>
</evidence>
<feature type="transmembrane region" description="Helical" evidence="8">
    <location>
        <begin position="431"/>
        <end position="452"/>
    </location>
</feature>
<evidence type="ECO:0000313" key="11">
    <source>
        <dbReference type="Proteomes" id="UP000307790"/>
    </source>
</evidence>
<reference evidence="10 11" key="1">
    <citation type="submission" date="2019-05" db="EMBL/GenBank/DDBJ databases">
        <title>Genome sequences of Thalassotalea litorea 1K03283.</title>
        <authorList>
            <person name="Zhang D."/>
        </authorList>
    </citation>
    <scope>NUCLEOTIDE SEQUENCE [LARGE SCALE GENOMIC DNA]</scope>
    <source>
        <strain evidence="10 11">MCCC 1K03283</strain>
    </source>
</reference>
<feature type="transmembrane region" description="Helical" evidence="8">
    <location>
        <begin position="395"/>
        <end position="419"/>
    </location>
</feature>
<dbReference type="GO" id="GO:0015112">
    <property type="term" value="F:nitrate transmembrane transporter activity"/>
    <property type="evidence" value="ECO:0007669"/>
    <property type="project" value="UniProtKB-UniRule"/>
</dbReference>
<evidence type="ECO:0000259" key="9">
    <source>
        <dbReference type="PROSITE" id="PS50850"/>
    </source>
</evidence>
<keyword evidence="11" id="KW-1185">Reference proteome</keyword>
<feature type="transmembrane region" description="Helical" evidence="8">
    <location>
        <begin position="229"/>
        <end position="250"/>
    </location>
</feature>
<dbReference type="InterPro" id="IPR036259">
    <property type="entry name" value="MFS_trans_sf"/>
</dbReference>
<comment type="caution">
    <text evidence="8">Lacks conserved residue(s) required for the propagation of feature annotation.</text>
</comment>
<comment type="similarity">
    <text evidence="2 8">Belongs to the major facilitator superfamily. Nitrate/nitrite porter (TC 2.A.1.8) family.</text>
</comment>
<feature type="transmembrane region" description="Helical" evidence="8">
    <location>
        <begin position="341"/>
        <end position="359"/>
    </location>
</feature>
<keyword evidence="5 8" id="KW-1133">Transmembrane helix</keyword>
<feature type="transmembrane region" description="Helical" evidence="8">
    <location>
        <begin position="181"/>
        <end position="201"/>
    </location>
</feature>
<evidence type="ECO:0000256" key="3">
    <source>
        <dbReference type="ARBA" id="ARBA00022448"/>
    </source>
</evidence>
<comment type="subcellular location">
    <subcellularLocation>
        <location evidence="8">Cell membrane</location>
        <topology evidence="8">Multi-pass membrane protein</topology>
    </subcellularLocation>
    <subcellularLocation>
        <location evidence="1">Membrane</location>
        <topology evidence="1">Multi-pass membrane protein</topology>
    </subcellularLocation>
</comment>
<evidence type="ECO:0000256" key="6">
    <source>
        <dbReference type="ARBA" id="ARBA00023063"/>
    </source>
</evidence>
<dbReference type="GO" id="GO:0015113">
    <property type="term" value="F:nitrite transmembrane transporter activity"/>
    <property type="evidence" value="ECO:0007669"/>
    <property type="project" value="InterPro"/>
</dbReference>
<dbReference type="RefSeq" id="WP_138320532.1">
    <property type="nucleotide sequence ID" value="NZ_VCBC01000013.1"/>
</dbReference>
<feature type="transmembrane region" description="Helical" evidence="8">
    <location>
        <begin position="62"/>
        <end position="84"/>
    </location>
</feature>
<feature type="domain" description="Major facilitator superfamily (MFS) profile" evidence="9">
    <location>
        <begin position="26"/>
        <end position="480"/>
    </location>
</feature>
<organism evidence="10 11">
    <name type="scientific">Thalassotalea litorea</name>
    <dbReference type="NCBI Taxonomy" id="2020715"/>
    <lineage>
        <taxon>Bacteria</taxon>
        <taxon>Pseudomonadati</taxon>
        <taxon>Pseudomonadota</taxon>
        <taxon>Gammaproteobacteria</taxon>
        <taxon>Alteromonadales</taxon>
        <taxon>Colwelliaceae</taxon>
        <taxon>Thalassotalea</taxon>
    </lineage>
</organism>
<dbReference type="SUPFAM" id="SSF103473">
    <property type="entry name" value="MFS general substrate transporter"/>
    <property type="match status" value="1"/>
</dbReference>
<dbReference type="Proteomes" id="UP000307790">
    <property type="component" value="Unassembled WGS sequence"/>
</dbReference>
<dbReference type="Pfam" id="PF07690">
    <property type="entry name" value="MFS_1"/>
    <property type="match status" value="2"/>
</dbReference>
<evidence type="ECO:0000256" key="1">
    <source>
        <dbReference type="ARBA" id="ARBA00004141"/>
    </source>
</evidence>
<name>A0A5R9IPT7_9GAMM</name>
<accession>A0A5R9IPT7</accession>
<feature type="transmembrane region" description="Helical" evidence="8">
    <location>
        <begin position="91"/>
        <end position="110"/>
    </location>
</feature>
<evidence type="ECO:0000313" key="10">
    <source>
        <dbReference type="EMBL" id="TLU61999.1"/>
    </source>
</evidence>
<dbReference type="GO" id="GO:0005886">
    <property type="term" value="C:plasma membrane"/>
    <property type="evidence" value="ECO:0007669"/>
    <property type="project" value="UniProtKB-SubCell"/>
</dbReference>
<keyword evidence="4 8" id="KW-0812">Transmembrane</keyword>
<dbReference type="InterPro" id="IPR044772">
    <property type="entry name" value="NO3_transporter"/>
</dbReference>
<evidence type="ECO:0000256" key="4">
    <source>
        <dbReference type="ARBA" id="ARBA00022692"/>
    </source>
</evidence>
<feature type="transmembrane region" description="Helical" evidence="8">
    <location>
        <begin position="458"/>
        <end position="476"/>
    </location>
</feature>
<evidence type="ECO:0000256" key="5">
    <source>
        <dbReference type="ARBA" id="ARBA00022989"/>
    </source>
</evidence>
<proteinExistence type="inferred from homology"/>
<dbReference type="EMBL" id="VCBC01000013">
    <property type="protein sequence ID" value="TLU61999.1"/>
    <property type="molecule type" value="Genomic_DNA"/>
</dbReference>
<feature type="transmembrane region" description="Helical" evidence="8">
    <location>
        <begin position="116"/>
        <end position="134"/>
    </location>
</feature>
<keyword evidence="6 8" id="KW-0534">Nitrate assimilation</keyword>
<gene>
    <name evidence="10" type="ORF">FE810_13155</name>
</gene>
<comment type="caution">
    <text evidence="10">The sequence shown here is derived from an EMBL/GenBank/DDBJ whole genome shotgun (WGS) entry which is preliminary data.</text>
</comment>
<dbReference type="GO" id="GO:0042128">
    <property type="term" value="P:nitrate assimilation"/>
    <property type="evidence" value="ECO:0007669"/>
    <property type="project" value="UniProtKB-UniRule"/>
</dbReference>
<sequence length="498" mass="54257">MSGQQGAVPDTGGIRLFNFSDPKIKTLHITWFAFFLTFVVWFSHAPMLAFIKEAFDLTTPQIKALLILNVALTIPARIVIGMLVDKYGPRITFSCLLFISAFTCMGFAFASSYEQLALFRFLLGFTGAGFVIGIRMVGEWFPAKQVGIAEGIYGGWGNFGSAAAAMTLPTLAYLYGGDDGWRYAIATTGVVIGLYSFVYYANARNTPKGSTYFKPKKAGGLEVTSRGDFFFYLLMNVPMYIALGVLAWKLSPSGVGLFTEQTMQICWVVLAVLMVFQISQIWSVNKENLTKGVPELEKYRFKNVAILDVAYFVTFGSELAVVSMLPLFFLDTFEGLDPVKAGLLASGFAFMNLVARPTGGYLSDRIGRRNSLMLLIGGLAIGYFVLSQITGAWAIPLAVIATMCCSFFVQAGEGAVFAIVPLVKRRMTGQIAGMAGAYGNVGAVTYLTVLSFVDYSTFFMVIGCSALVIFIAAFFLDEPRGQIAEVMEDGTVHMIDVS</sequence>
<feature type="transmembrane region" description="Helical" evidence="8">
    <location>
        <begin position="262"/>
        <end position="284"/>
    </location>
</feature>
<protein>
    <recommendedName>
        <fullName evidence="8">Nitrate/nitrite transporter</fullName>
    </recommendedName>
</protein>
<dbReference type="AlphaFoldDB" id="A0A5R9IPT7"/>
<dbReference type="OrthoDB" id="9773404at2"/>
<keyword evidence="7 8" id="KW-0472">Membrane</keyword>
<keyword evidence="8" id="KW-1003">Cell membrane</keyword>
<feature type="transmembrane region" description="Helical" evidence="8">
    <location>
        <begin position="29"/>
        <end position="50"/>
    </location>
</feature>
<dbReference type="InterPro" id="IPR011701">
    <property type="entry name" value="MFS"/>
</dbReference>
<evidence type="ECO:0000256" key="8">
    <source>
        <dbReference type="RuleBase" id="RU366033"/>
    </source>
</evidence>
<keyword evidence="3 8" id="KW-0813">Transport</keyword>
<dbReference type="InterPro" id="IPR020846">
    <property type="entry name" value="MFS_dom"/>
</dbReference>